<reference evidence="2 3" key="1">
    <citation type="submission" date="2019-08" db="EMBL/GenBank/DDBJ databases">
        <title>Genomes of Antarctic Bizionia species.</title>
        <authorList>
            <person name="Bowman J.P."/>
        </authorList>
    </citation>
    <scope>NUCLEOTIDE SEQUENCE [LARGE SCALE GENOMIC DNA]</scope>
    <source>
        <strain evidence="2 3">IC164</strain>
    </source>
</reference>
<evidence type="ECO:0000313" key="2">
    <source>
        <dbReference type="EMBL" id="TYC14795.1"/>
    </source>
</evidence>
<proteinExistence type="predicted"/>
<organism evidence="2 3">
    <name type="scientific">Bizionia gelidisalsuginis</name>
    <dbReference type="NCBI Taxonomy" id="291188"/>
    <lineage>
        <taxon>Bacteria</taxon>
        <taxon>Pseudomonadati</taxon>
        <taxon>Bacteroidota</taxon>
        <taxon>Flavobacteriia</taxon>
        <taxon>Flavobacteriales</taxon>
        <taxon>Flavobacteriaceae</taxon>
        <taxon>Bizionia</taxon>
    </lineage>
</organism>
<dbReference type="Proteomes" id="UP000323621">
    <property type="component" value="Unassembled WGS sequence"/>
</dbReference>
<evidence type="ECO:0000313" key="3">
    <source>
        <dbReference type="Proteomes" id="UP000323621"/>
    </source>
</evidence>
<gene>
    <name evidence="2" type="ORF">ES677_05290</name>
</gene>
<name>A0ABY3MBV2_9FLAO</name>
<comment type="caution">
    <text evidence="2">The sequence shown here is derived from an EMBL/GenBank/DDBJ whole genome shotgun (WGS) entry which is preliminary data.</text>
</comment>
<accession>A0ABY3MBV2</accession>
<evidence type="ECO:0000256" key="1">
    <source>
        <dbReference type="SAM" id="Coils"/>
    </source>
</evidence>
<dbReference type="RefSeq" id="WP_148380657.1">
    <property type="nucleotide sequence ID" value="NZ_VSKN01000005.1"/>
</dbReference>
<dbReference type="EMBL" id="VSKN01000005">
    <property type="protein sequence ID" value="TYC14795.1"/>
    <property type="molecule type" value="Genomic_DNA"/>
</dbReference>
<sequence>MDIEEKFLSLKNIEVETLAIVNDDLGVWINKVFVMDNNDDFQFNFYKIFFDVKKKYLQSMDSKYTIFDRYISNYLMQYEFGKSKQYMDSALSLFDMIVKAPSFSERIEKFSSGYRIYKTEELRYKAFKKLIDQHNSSCLDKSKKYPDFDNFEIGILIDYNKKNKSQSVLIQYLESTTEQNRTLIEEIKKKEALLSKELNKTLDELFLKERVFRDLKHQNDLSQNQNDMFRAYLPTIESSNVDQFNNLVWGDNYPALKVFFNFLKKNDMVYLGWSVFANSMSENNSNTIHISNGKFTNDELGYLLYHLRLFFTNKISKTVKEYKEWLKQKFYIEGVQIEDSFFNKHVRKFEIKQNKQTQKKDLINNRNTLETLIMNIRNAYY</sequence>
<keyword evidence="3" id="KW-1185">Reference proteome</keyword>
<feature type="coiled-coil region" evidence="1">
    <location>
        <begin position="173"/>
        <end position="204"/>
    </location>
</feature>
<protein>
    <submittedName>
        <fullName evidence="2">Uncharacterized protein</fullName>
    </submittedName>
</protein>
<keyword evidence="1" id="KW-0175">Coiled coil</keyword>
<feature type="coiled-coil region" evidence="1">
    <location>
        <begin position="352"/>
        <end position="379"/>
    </location>
</feature>